<dbReference type="PROSITE" id="PS00463">
    <property type="entry name" value="ZN2_CY6_FUNGAL_1"/>
    <property type="match status" value="1"/>
</dbReference>
<name>A0AAW0DAL7_9AGAR</name>
<reference evidence="2 3" key="1">
    <citation type="journal article" date="2024" name="J Genomics">
        <title>Draft genome sequencing and assembly of Favolaschia claudopus CIRM-BRFM 2984 isolated from oak limbs.</title>
        <authorList>
            <person name="Navarro D."/>
            <person name="Drula E."/>
            <person name="Chaduli D."/>
            <person name="Cazenave R."/>
            <person name="Ahrendt S."/>
            <person name="Wang J."/>
            <person name="Lipzen A."/>
            <person name="Daum C."/>
            <person name="Barry K."/>
            <person name="Grigoriev I.V."/>
            <person name="Favel A."/>
            <person name="Rosso M.N."/>
            <person name="Martin F."/>
        </authorList>
    </citation>
    <scope>NUCLEOTIDE SEQUENCE [LARGE SCALE GENOMIC DNA]</scope>
    <source>
        <strain evidence="2 3">CIRM-BRFM 2984</strain>
    </source>
</reference>
<evidence type="ECO:0000313" key="3">
    <source>
        <dbReference type="Proteomes" id="UP001362999"/>
    </source>
</evidence>
<protein>
    <submittedName>
        <fullName evidence="2">Zn(2)-C6 fungal-type transcriptional factor</fullName>
    </submittedName>
</protein>
<dbReference type="AlphaFoldDB" id="A0AAW0DAL7"/>
<sequence>MSLVRNKRKKKPPACDACKARRVLCHSQPDGIACPRCIEKGVVCKTTPVQRGRPRYTGRCRRIQSPSSSTCKEPLLHSSPTINPPHPLTNVPSELPPDLVKHLFECFELSLEFRHPLIHGNKIQAALATARVLGSCICAIASSISFHPAIIGWPYGVRRASMVRALSERAFTLAFQAGTYLDVSETNAASCFCLDTLERVSRAWGCGLRFAFRIVAGSQESEKPWRMAGLVFLKQMFEALAALLRRTPKLLESLQAMVASSRKLSNIIYSAIRPCLLVTYTTTLPEVGYLSILHYARRRAVAETAIIQFLAPFSLVLALHKEVQYRNAWGTLQRQVQELTSLAVGDVVRALQLLPSLPHLGMLDPSSIQDWICFCLDEAAIAGLVNSARAKNFETFISSLKLLGYCYVIPRSAELIERMEFYVGQHQLSSPSLAPAQLFPMDDAWTGMFHLDLMQCVPSSSLRWYRD</sequence>
<accession>A0AAW0DAL7</accession>
<organism evidence="2 3">
    <name type="scientific">Favolaschia claudopus</name>
    <dbReference type="NCBI Taxonomy" id="2862362"/>
    <lineage>
        <taxon>Eukaryota</taxon>
        <taxon>Fungi</taxon>
        <taxon>Dikarya</taxon>
        <taxon>Basidiomycota</taxon>
        <taxon>Agaricomycotina</taxon>
        <taxon>Agaricomycetes</taxon>
        <taxon>Agaricomycetidae</taxon>
        <taxon>Agaricales</taxon>
        <taxon>Marasmiineae</taxon>
        <taxon>Mycenaceae</taxon>
        <taxon>Favolaschia</taxon>
    </lineage>
</organism>
<dbReference type="SUPFAM" id="SSF57701">
    <property type="entry name" value="Zn2/Cys6 DNA-binding domain"/>
    <property type="match status" value="1"/>
</dbReference>
<dbReference type="InterPro" id="IPR001138">
    <property type="entry name" value="Zn2Cys6_DnaBD"/>
</dbReference>
<dbReference type="Proteomes" id="UP001362999">
    <property type="component" value="Unassembled WGS sequence"/>
</dbReference>
<dbReference type="EMBL" id="JAWWNJ010000009">
    <property type="protein sequence ID" value="KAK7048307.1"/>
    <property type="molecule type" value="Genomic_DNA"/>
</dbReference>
<gene>
    <name evidence="2" type="ORF">R3P38DRAFT_2868583</name>
</gene>
<evidence type="ECO:0000313" key="2">
    <source>
        <dbReference type="EMBL" id="KAK7048307.1"/>
    </source>
</evidence>
<proteinExistence type="predicted"/>
<keyword evidence="3" id="KW-1185">Reference proteome</keyword>
<dbReference type="GO" id="GO:0008270">
    <property type="term" value="F:zinc ion binding"/>
    <property type="evidence" value="ECO:0007669"/>
    <property type="project" value="InterPro"/>
</dbReference>
<dbReference type="GO" id="GO:0000981">
    <property type="term" value="F:DNA-binding transcription factor activity, RNA polymerase II-specific"/>
    <property type="evidence" value="ECO:0007669"/>
    <property type="project" value="InterPro"/>
</dbReference>
<evidence type="ECO:0000259" key="1">
    <source>
        <dbReference type="PROSITE" id="PS00463"/>
    </source>
</evidence>
<comment type="caution">
    <text evidence="2">The sequence shown here is derived from an EMBL/GenBank/DDBJ whole genome shotgun (WGS) entry which is preliminary data.</text>
</comment>
<feature type="domain" description="Zn(2)-C6 fungal-type" evidence="1">
    <location>
        <begin position="14"/>
        <end position="44"/>
    </location>
</feature>
<dbReference type="InterPro" id="IPR036864">
    <property type="entry name" value="Zn2-C6_fun-type_DNA-bd_sf"/>
</dbReference>